<proteinExistence type="inferred from homology"/>
<dbReference type="EMBL" id="AFPU01000001">
    <property type="protein sequence ID" value="EGP93412.1"/>
    <property type="molecule type" value="Genomic_DNA"/>
</dbReference>
<evidence type="ECO:0000313" key="4">
    <source>
        <dbReference type="EMBL" id="EGP93412.1"/>
    </source>
</evidence>
<organism evidence="4 5">
    <name type="scientific">Nitrosarchaeum koreense MY1</name>
    <dbReference type="NCBI Taxonomy" id="1001994"/>
    <lineage>
        <taxon>Archaea</taxon>
        <taxon>Nitrososphaerota</taxon>
        <taxon>Nitrososphaeria</taxon>
        <taxon>Nitrosopumilales</taxon>
        <taxon>Nitrosopumilaceae</taxon>
        <taxon>Nitrosarchaeum</taxon>
    </lineage>
</organism>
<evidence type="ECO:0000256" key="1">
    <source>
        <dbReference type="PROSITE-ProRule" id="PRU00285"/>
    </source>
</evidence>
<dbReference type="Proteomes" id="UP000004440">
    <property type="component" value="Unassembled WGS sequence"/>
</dbReference>
<feature type="domain" description="SHSP" evidence="3">
    <location>
        <begin position="67"/>
        <end position="165"/>
    </location>
</feature>
<dbReference type="SUPFAM" id="SSF49764">
    <property type="entry name" value="HSP20-like chaperones"/>
    <property type="match status" value="1"/>
</dbReference>
<dbReference type="NCBIfam" id="NF041800">
    <property type="entry name" value="Hsp20"/>
    <property type="match status" value="1"/>
</dbReference>
<evidence type="ECO:0000313" key="5">
    <source>
        <dbReference type="Proteomes" id="UP000004440"/>
    </source>
</evidence>
<keyword evidence="5" id="KW-1185">Reference proteome</keyword>
<evidence type="ECO:0000256" key="2">
    <source>
        <dbReference type="RuleBase" id="RU003616"/>
    </source>
</evidence>
<evidence type="ECO:0000259" key="3">
    <source>
        <dbReference type="PROSITE" id="PS01031"/>
    </source>
</evidence>
<accession>F9CVW0</accession>
<comment type="caution">
    <text evidence="4">The sequence shown here is derived from an EMBL/GenBank/DDBJ whole genome shotgun (WGS) entry which is preliminary data.</text>
</comment>
<name>F9CVW0_9ARCH</name>
<dbReference type="InterPro" id="IPR002068">
    <property type="entry name" value="A-crystallin/Hsp20_dom"/>
</dbReference>
<gene>
    <name evidence="4" type="ORF">MY1_0649</name>
</gene>
<keyword evidence="4" id="KW-0346">Stress response</keyword>
<dbReference type="STRING" id="1001994.MY1_0649"/>
<dbReference type="PROSITE" id="PS01031">
    <property type="entry name" value="SHSP"/>
    <property type="match status" value="1"/>
</dbReference>
<dbReference type="AlphaFoldDB" id="F9CVW0"/>
<dbReference type="CDD" id="cd06464">
    <property type="entry name" value="ACD_sHsps-like"/>
    <property type="match status" value="1"/>
</dbReference>
<comment type="similarity">
    <text evidence="1 2">Belongs to the small heat shock protein (HSP20) family.</text>
</comment>
<dbReference type="Pfam" id="PF00011">
    <property type="entry name" value="HSP20"/>
    <property type="match status" value="1"/>
</dbReference>
<dbReference type="InterPro" id="IPR008978">
    <property type="entry name" value="HSP20-like_chaperone"/>
</dbReference>
<dbReference type="RefSeq" id="WP_007550154.1">
    <property type="nucleotide sequence ID" value="NZ_AFPU01000001.1"/>
</dbReference>
<protein>
    <submittedName>
        <fullName evidence="4">Heat shock protein HSP20</fullName>
    </submittedName>
</protein>
<reference evidence="4 5" key="1">
    <citation type="journal article" date="2011" name="J. Bacteriol.">
        <title>Genome Sequence of an Ammonia-Oxidizing Soil Archaeon, "Candidatus Nitrosoarchaeum koreensis" MY1.</title>
        <authorList>
            <person name="Kim B.K."/>
            <person name="Jung M.Y."/>
            <person name="Yu D.S."/>
            <person name="Park S.J."/>
            <person name="Oh T.K."/>
            <person name="Rhee S.K."/>
            <person name="Kim J.F."/>
        </authorList>
    </citation>
    <scope>NUCLEOTIDE SEQUENCE [LARGE SCALE GENOMIC DNA]</scope>
    <source>
        <strain evidence="4 5">MY1</strain>
    </source>
</reference>
<sequence length="165" mass="18962">MWFDNQFERAFRRLSDPFFTMDDVFEFPNDSKIQTFGPYYYGYEMTIGPNGKPHVKEWGNVKPKGSLTELDVREPYVDESVDEKNHTLKMITEMPGIEKSDINVSIVEGVVEISAKHGDRKYSTKIPLKYKVDENSAKAQYTNGILELTLSLAEEKPKGKRVSVE</sequence>
<dbReference type="Gene3D" id="2.60.40.790">
    <property type="match status" value="1"/>
</dbReference>